<dbReference type="PATRIC" id="fig|1072256.5.peg.821"/>
<evidence type="ECO:0000256" key="2">
    <source>
        <dbReference type="ARBA" id="ARBA00022679"/>
    </source>
</evidence>
<dbReference type="Proteomes" id="UP000035548">
    <property type="component" value="Chromosome"/>
</dbReference>
<dbReference type="InterPro" id="IPR029063">
    <property type="entry name" value="SAM-dependent_MTases_sf"/>
</dbReference>
<keyword evidence="5" id="KW-1185">Reference proteome</keyword>
<dbReference type="Pfam" id="PF01596">
    <property type="entry name" value="Methyltransf_3"/>
    <property type="match status" value="1"/>
</dbReference>
<dbReference type="SUPFAM" id="SSF53335">
    <property type="entry name" value="S-adenosyl-L-methionine-dependent methyltransferases"/>
    <property type="match status" value="1"/>
</dbReference>
<dbReference type="Gene3D" id="3.40.50.150">
    <property type="entry name" value="Vaccinia Virus protein VP39"/>
    <property type="match status" value="1"/>
</dbReference>
<gene>
    <name evidence="4" type="ORF">CUTER_04140</name>
</gene>
<evidence type="ECO:0000313" key="4">
    <source>
        <dbReference type="EMBL" id="AKK10834.1"/>
    </source>
</evidence>
<name>A0A0G3HC09_9CORY</name>
<dbReference type="GO" id="GO:0008171">
    <property type="term" value="F:O-methyltransferase activity"/>
    <property type="evidence" value="ECO:0007669"/>
    <property type="project" value="InterPro"/>
</dbReference>
<sequence length="211" mass="22039">MAAQVDYIASTAPGDADLDAAREAAEEFAIATPGVFTGQLLTTFAAGGANQSSSGAVLVTPASAVAGLYTLAGLGQRQSITCIDVEAEHHQSAKTAFRRAGYAPSRARFLPSRPVDVMGRLAANSYHLVYLDVAPLDLPAAVKAALPLLTPGGSLLIARSLLDGTIADPTRRDRDTLCVRQVDEDLLERSDVTVSRLPVDGGLTIVTRLPD</sequence>
<organism evidence="4 5">
    <name type="scientific">Corynebacterium uterequi</name>
    <dbReference type="NCBI Taxonomy" id="1072256"/>
    <lineage>
        <taxon>Bacteria</taxon>
        <taxon>Bacillati</taxon>
        <taxon>Actinomycetota</taxon>
        <taxon>Actinomycetes</taxon>
        <taxon>Mycobacteriales</taxon>
        <taxon>Corynebacteriaceae</taxon>
        <taxon>Corynebacterium</taxon>
    </lineage>
</organism>
<keyword evidence="1 4" id="KW-0489">Methyltransferase</keyword>
<dbReference type="InterPro" id="IPR002935">
    <property type="entry name" value="SAM_O-MeTrfase"/>
</dbReference>
<evidence type="ECO:0000256" key="1">
    <source>
        <dbReference type="ARBA" id="ARBA00022603"/>
    </source>
</evidence>
<evidence type="ECO:0000313" key="5">
    <source>
        <dbReference type="Proteomes" id="UP000035548"/>
    </source>
</evidence>
<dbReference type="STRING" id="1072256.CUTER_04140"/>
<dbReference type="GO" id="GO:0032259">
    <property type="term" value="P:methylation"/>
    <property type="evidence" value="ECO:0007669"/>
    <property type="project" value="UniProtKB-KW"/>
</dbReference>
<evidence type="ECO:0000256" key="3">
    <source>
        <dbReference type="ARBA" id="ARBA00022691"/>
    </source>
</evidence>
<dbReference type="PROSITE" id="PS51682">
    <property type="entry name" value="SAM_OMT_I"/>
    <property type="match status" value="1"/>
</dbReference>
<keyword evidence="3" id="KW-0949">S-adenosyl-L-methionine</keyword>
<accession>A0A0G3HC09</accession>
<keyword evidence="2 4" id="KW-0808">Transferase</keyword>
<protein>
    <submittedName>
        <fullName evidence="4">Putative O-methyltransferase</fullName>
    </submittedName>
</protein>
<dbReference type="EMBL" id="CP011546">
    <property type="protein sequence ID" value="AKK10834.1"/>
    <property type="molecule type" value="Genomic_DNA"/>
</dbReference>
<dbReference type="KEGG" id="cut:CUTER_04140"/>
<reference evidence="5" key="2">
    <citation type="submission" date="2015-05" db="EMBL/GenBank/DDBJ databases">
        <title>Complete genome sequence of Corynebacterium uterequi DSM 45634, isolated from the uterus of a maiden mare.</title>
        <authorList>
            <person name="Ruckert C."/>
            <person name="Albersmeier A."/>
            <person name="Winkler A."/>
            <person name="Tauch A."/>
        </authorList>
    </citation>
    <scope>NUCLEOTIDE SEQUENCE [LARGE SCALE GENOMIC DNA]</scope>
    <source>
        <strain evidence="5">DSM 45634</strain>
    </source>
</reference>
<reference evidence="4 5" key="1">
    <citation type="journal article" date="2015" name="Genome Announc.">
        <title>Virulence Factor Genes Detected in the Complete Genome Sequence of Corynebacterium uterequi DSM 45634, Isolated from the Uterus of a Maiden Mare.</title>
        <authorList>
            <person name="Ruckert C."/>
            <person name="Kriete M."/>
            <person name="Jaenicke S."/>
            <person name="Winkler A."/>
            <person name="Tauch A."/>
        </authorList>
    </citation>
    <scope>NUCLEOTIDE SEQUENCE [LARGE SCALE GENOMIC DNA]</scope>
    <source>
        <strain evidence="4 5">DSM 45634</strain>
    </source>
</reference>
<dbReference type="AlphaFoldDB" id="A0A0G3HC09"/>
<proteinExistence type="predicted"/>